<dbReference type="Proteomes" id="UP001163321">
    <property type="component" value="Chromosome 8"/>
</dbReference>
<dbReference type="EMBL" id="CM047587">
    <property type="protein sequence ID" value="KAI9906828.1"/>
    <property type="molecule type" value="Genomic_DNA"/>
</dbReference>
<sequence>MDTMANVLNYLQNPLVATSAMEYLNFRELPPGINAIVGIASYTDYNQEDSLIMNQSAIDRGFFSSTFYGSYVDQERNKSPHGGPGDGAGAANCEVFEKPSHDNCLGLRHGSYHKLDNDGLVAPGKRVSGNDTIIGKTSPLPQSEDSSLKQSHQKRYASTALSSHENGIIDSVMLTTMRTGLSLPKCGSETFAFLRLATSLRLDMDRMGRLG</sequence>
<organism evidence="1 2">
    <name type="scientific">Peronosclerospora sorghi</name>
    <dbReference type="NCBI Taxonomy" id="230839"/>
    <lineage>
        <taxon>Eukaryota</taxon>
        <taxon>Sar</taxon>
        <taxon>Stramenopiles</taxon>
        <taxon>Oomycota</taxon>
        <taxon>Peronosporomycetes</taxon>
        <taxon>Peronosporales</taxon>
        <taxon>Peronosporaceae</taxon>
        <taxon>Peronosclerospora</taxon>
    </lineage>
</organism>
<evidence type="ECO:0000313" key="2">
    <source>
        <dbReference type="Proteomes" id="UP001163321"/>
    </source>
</evidence>
<accession>A0ACC0VM76</accession>
<gene>
    <name evidence="1" type="ORF">PsorP6_016295</name>
</gene>
<keyword evidence="2" id="KW-1185">Reference proteome</keyword>
<reference evidence="1 2" key="1">
    <citation type="journal article" date="2022" name="bioRxiv">
        <title>The genome of the oomycete Peronosclerospora sorghi, a cosmopolitan pathogen of maize and sorghum, is inflated with dispersed pseudogenes.</title>
        <authorList>
            <person name="Fletcher K."/>
            <person name="Martin F."/>
            <person name="Isakeit T."/>
            <person name="Cavanaugh K."/>
            <person name="Magill C."/>
            <person name="Michelmore R."/>
        </authorList>
    </citation>
    <scope>NUCLEOTIDE SEQUENCE [LARGE SCALE GENOMIC DNA]</scope>
    <source>
        <strain evidence="1">P6</strain>
    </source>
</reference>
<comment type="caution">
    <text evidence="1">The sequence shown here is derived from an EMBL/GenBank/DDBJ whole genome shotgun (WGS) entry which is preliminary data.</text>
</comment>
<protein>
    <submittedName>
        <fullName evidence="1">Uncharacterized protein</fullName>
    </submittedName>
</protein>
<proteinExistence type="predicted"/>
<name>A0ACC0VM76_9STRA</name>
<evidence type="ECO:0000313" key="1">
    <source>
        <dbReference type="EMBL" id="KAI9906828.1"/>
    </source>
</evidence>